<comment type="caution">
    <text evidence="1">The sequence shown here is derived from an EMBL/GenBank/DDBJ whole genome shotgun (WGS) entry which is preliminary data.</text>
</comment>
<dbReference type="AlphaFoldDB" id="A0A8T0CI86"/>
<gene>
    <name evidence="1" type="ORF">BT93_L3001</name>
</gene>
<reference evidence="1" key="1">
    <citation type="submission" date="2020-05" db="EMBL/GenBank/DDBJ databases">
        <title>WGS assembly of Corymbia citriodora subspecies variegata.</title>
        <authorList>
            <person name="Barry K."/>
            <person name="Hundley H."/>
            <person name="Shu S."/>
            <person name="Jenkins J."/>
            <person name="Grimwood J."/>
            <person name="Baten A."/>
        </authorList>
    </citation>
    <scope>NUCLEOTIDE SEQUENCE</scope>
    <source>
        <strain evidence="1">CV2-018</strain>
    </source>
</reference>
<organism evidence="1 2">
    <name type="scientific">Corymbia citriodora subsp. variegata</name>
    <dbReference type="NCBI Taxonomy" id="360336"/>
    <lineage>
        <taxon>Eukaryota</taxon>
        <taxon>Viridiplantae</taxon>
        <taxon>Streptophyta</taxon>
        <taxon>Embryophyta</taxon>
        <taxon>Tracheophyta</taxon>
        <taxon>Spermatophyta</taxon>
        <taxon>Magnoliopsida</taxon>
        <taxon>eudicotyledons</taxon>
        <taxon>Gunneridae</taxon>
        <taxon>Pentapetalae</taxon>
        <taxon>rosids</taxon>
        <taxon>malvids</taxon>
        <taxon>Myrtales</taxon>
        <taxon>Myrtaceae</taxon>
        <taxon>Myrtoideae</taxon>
        <taxon>Eucalypteae</taxon>
        <taxon>Corymbia</taxon>
    </lineage>
</organism>
<keyword evidence="2" id="KW-1185">Reference proteome</keyword>
<dbReference type="EMBL" id="MU090855">
    <property type="protein sequence ID" value="KAF7847398.1"/>
    <property type="molecule type" value="Genomic_DNA"/>
</dbReference>
<proteinExistence type="predicted"/>
<name>A0A8T0CI86_CORYI</name>
<dbReference type="Gramene" id="rna-gnl|WGS:JABURB|Cocit.L3001.1">
    <property type="protein sequence ID" value="cds-KAF7847398.1"/>
    <property type="gene ID" value="gene-BT93_L3001"/>
</dbReference>
<protein>
    <submittedName>
        <fullName evidence="1">Uncharacterized protein</fullName>
    </submittedName>
</protein>
<evidence type="ECO:0000313" key="1">
    <source>
        <dbReference type="EMBL" id="KAF7847398.1"/>
    </source>
</evidence>
<evidence type="ECO:0000313" key="2">
    <source>
        <dbReference type="Proteomes" id="UP000806378"/>
    </source>
</evidence>
<dbReference type="Proteomes" id="UP000806378">
    <property type="component" value="Unassembled WGS sequence"/>
</dbReference>
<sequence>MGLLTVKCFAGDVVSGDYENLEAVDASGESGETAGKGIVVQVERGLRSTRQERSGTLHKELSLRLRTRSWSSRFRVFLSSSRTRGRARGPAVHEEGLHFDVEREDPPIWAITLSWCFLPTPFGLNR</sequence>
<accession>A0A8T0CI86</accession>